<accession>A0A1A8FUH5</accession>
<feature type="region of interest" description="Disordered" evidence="1">
    <location>
        <begin position="293"/>
        <end position="318"/>
    </location>
</feature>
<evidence type="ECO:0000256" key="1">
    <source>
        <dbReference type="SAM" id="MobiDB-lite"/>
    </source>
</evidence>
<name>A0A1A8FUH5_9TELE</name>
<dbReference type="Pfam" id="PF03370">
    <property type="entry name" value="CBM_21"/>
    <property type="match status" value="1"/>
</dbReference>
<dbReference type="GO" id="GO:0005979">
    <property type="term" value="P:regulation of glycogen biosynthetic process"/>
    <property type="evidence" value="ECO:0007669"/>
    <property type="project" value="TreeGrafter"/>
</dbReference>
<dbReference type="GO" id="GO:2001069">
    <property type="term" value="F:glycogen binding"/>
    <property type="evidence" value="ECO:0007669"/>
    <property type="project" value="TreeGrafter"/>
</dbReference>
<feature type="compositionally biased region" description="Acidic residues" evidence="1">
    <location>
        <begin position="33"/>
        <end position="45"/>
    </location>
</feature>
<dbReference type="InterPro" id="IPR038175">
    <property type="entry name" value="CBM21_dom_sf"/>
</dbReference>
<feature type="region of interest" description="Disordered" evidence="1">
    <location>
        <begin position="1"/>
        <end position="61"/>
    </location>
</feature>
<dbReference type="EMBL" id="HAEB01015889">
    <property type="protein sequence ID" value="SBQ62416.1"/>
    <property type="molecule type" value="Transcribed_RNA"/>
</dbReference>
<organism evidence="3">
    <name type="scientific">Nothobranchius korthausae</name>
    <dbReference type="NCBI Taxonomy" id="1143690"/>
    <lineage>
        <taxon>Eukaryota</taxon>
        <taxon>Metazoa</taxon>
        <taxon>Chordata</taxon>
        <taxon>Craniata</taxon>
        <taxon>Vertebrata</taxon>
        <taxon>Euteleostomi</taxon>
        <taxon>Actinopterygii</taxon>
        <taxon>Neopterygii</taxon>
        <taxon>Teleostei</taxon>
        <taxon>Neoteleostei</taxon>
        <taxon>Acanthomorphata</taxon>
        <taxon>Ovalentaria</taxon>
        <taxon>Atherinomorphae</taxon>
        <taxon>Cyprinodontiformes</taxon>
        <taxon>Nothobranchiidae</taxon>
        <taxon>Nothobranchius</taxon>
    </lineage>
</organism>
<evidence type="ECO:0000313" key="3">
    <source>
        <dbReference type="EMBL" id="SBQ62416.1"/>
    </source>
</evidence>
<gene>
    <name evidence="3" type="primary">PPP1R3A</name>
</gene>
<reference evidence="3" key="1">
    <citation type="submission" date="2016-05" db="EMBL/GenBank/DDBJ databases">
        <authorList>
            <person name="Lavstsen T."/>
            <person name="Jespersen J.S."/>
        </authorList>
    </citation>
    <scope>NUCLEOTIDE SEQUENCE</scope>
    <source>
        <tissue evidence="3">Brain</tissue>
    </source>
</reference>
<feature type="compositionally biased region" description="Polar residues" evidence="1">
    <location>
        <begin position="526"/>
        <end position="548"/>
    </location>
</feature>
<reference evidence="3" key="2">
    <citation type="submission" date="2016-06" db="EMBL/GenBank/DDBJ databases">
        <title>The genome of a short-lived fish provides insights into sex chromosome evolution and the genetic control of aging.</title>
        <authorList>
            <person name="Reichwald K."/>
            <person name="Felder M."/>
            <person name="Petzold A."/>
            <person name="Koch P."/>
            <person name="Groth M."/>
            <person name="Platzer M."/>
        </authorList>
    </citation>
    <scope>NUCLEOTIDE SEQUENCE</scope>
    <source>
        <tissue evidence="3">Brain</tissue>
    </source>
</reference>
<dbReference type="InterPro" id="IPR005036">
    <property type="entry name" value="CBM21_dom"/>
</dbReference>
<dbReference type="AlphaFoldDB" id="A0A1A8FUH5"/>
<dbReference type="PANTHER" id="PTHR12307:SF40">
    <property type="entry name" value="PROTEIN PHOSPHATASE 1 REGULATORY SUBUNIT 3F"/>
    <property type="match status" value="1"/>
</dbReference>
<feature type="region of interest" description="Disordered" evidence="1">
    <location>
        <begin position="417"/>
        <end position="445"/>
    </location>
</feature>
<dbReference type="InterPro" id="IPR050782">
    <property type="entry name" value="PP1_regulatory_subunit_3"/>
</dbReference>
<dbReference type="Gene3D" id="2.60.40.2440">
    <property type="entry name" value="Carbohydrate binding type-21 domain"/>
    <property type="match status" value="1"/>
</dbReference>
<feature type="region of interest" description="Disordered" evidence="1">
    <location>
        <begin position="520"/>
        <end position="576"/>
    </location>
</feature>
<evidence type="ECO:0000259" key="2">
    <source>
        <dbReference type="PROSITE" id="PS51159"/>
    </source>
</evidence>
<protein>
    <submittedName>
        <fullName evidence="3">Protein phosphatase 1, regulatory subunit 3A</fullName>
    </submittedName>
</protein>
<feature type="compositionally biased region" description="Polar residues" evidence="1">
    <location>
        <begin position="486"/>
        <end position="503"/>
    </location>
</feature>
<dbReference type="PROSITE" id="PS51159">
    <property type="entry name" value="CBM21"/>
    <property type="match status" value="1"/>
</dbReference>
<feature type="compositionally biased region" description="Acidic residues" evidence="1">
    <location>
        <begin position="294"/>
        <end position="308"/>
    </location>
</feature>
<feature type="domain" description="CBM21" evidence="2">
    <location>
        <begin position="147"/>
        <end position="256"/>
    </location>
</feature>
<dbReference type="PANTHER" id="PTHR12307">
    <property type="entry name" value="PROTEIN PHOSPHATASE 1 REGULATORY SUBUNIT"/>
    <property type="match status" value="1"/>
</dbReference>
<sequence length="618" mass="67312">MSFLTIPSQEGLFTGTNADTSAEEAAARADADSINDDEDEEDDTEDARLIPRCSPTPRKRGASIYDETAEYLRSHLALSAGKRVSFSDTTGGDLVDVREFHAFDSDEEENGAKWEEEEAKYRKPERAPSYHVHPEFQAPEGSLLLQAVRSNKVEVEHICPSEDDPLAFSGLIRVLNVSFHKAVYIRSTMDKWASYFDYPAEYVQGSNDGDTDQFSFTLCFTPPYTTHGSRTEFVVRYETSDGDYWANNSSLNYAVTLLLSYEDEKDDPAQTEVNAQQRRSILKHPKVFSLNDELASEGQDEEEGEPESPESGLLRPTSVRPVFIQPEIDVETAVQPPDYEPPFVDSTQSTHTVFPGEPCMSSDTDLQTNSPFVAFAVESVQLDAARASPVLQDESLNVPEQSVTSAPSTFLPASTFALQESQQRSDESQYARGANPASEASALRPSVAEMKLLSAAGEEGLPKPPLPAEGFSCISETEGIAAGWSELTNQGSTPSAAHYTDSTPEPPSLAERTVVYTGAEPPFTELTGSPSTSTRSTAVSLDTASQHASPRKDEGRTSQDGVVETKPDTLSGVGSESDINMNLTPCVFFLSGVVSLSVVMQEPSALFFIGLLLVLHRL</sequence>
<dbReference type="GO" id="GO:0000164">
    <property type="term" value="C:protein phosphatase type 1 complex"/>
    <property type="evidence" value="ECO:0007669"/>
    <property type="project" value="TreeGrafter"/>
</dbReference>
<feature type="compositionally biased region" description="Basic and acidic residues" evidence="1">
    <location>
        <begin position="550"/>
        <end position="567"/>
    </location>
</feature>
<proteinExistence type="predicted"/>
<feature type="region of interest" description="Disordered" evidence="1">
    <location>
        <begin position="486"/>
        <end position="508"/>
    </location>
</feature>
<dbReference type="GO" id="GO:0008157">
    <property type="term" value="F:protein phosphatase 1 binding"/>
    <property type="evidence" value="ECO:0007669"/>
    <property type="project" value="TreeGrafter"/>
</dbReference>